<reference evidence="1 2" key="1">
    <citation type="journal article" date="2018" name="Int J Genomics">
        <title>Comparative Genomics Analysis of Plasmid pPV989-94 from a Clinical Isolate of Pantoea vagans PV989.</title>
        <authorList>
            <person name="Xu L."/>
            <person name="Yin M."/>
            <person name="Zhu T."/>
            <person name="Lu J."/>
            <person name="Bao Q."/>
        </authorList>
    </citation>
    <scope>NUCLEOTIDE SEQUENCE [LARGE SCALE GENOMIC DNA]</scope>
    <source>
        <strain evidence="1 2">PV989</strain>
    </source>
</reference>
<dbReference type="AlphaFoldDB" id="A0AAN1TVR9"/>
<evidence type="ECO:0000313" key="2">
    <source>
        <dbReference type="Proteomes" id="UP000241538"/>
    </source>
</evidence>
<protein>
    <submittedName>
        <fullName evidence="1">Uncharacterized protein</fullName>
    </submittedName>
</protein>
<gene>
    <name evidence="1" type="ORF">C9381_11250</name>
</gene>
<proteinExistence type="predicted"/>
<sequence length="91" mass="10994">MDFREFEARVMLWPAIHFTAIIQSRHHDDYEIYAVDDNNNIKTRLFLCFADNESHASLLIKQFMLWLIKINAQQRRKQRADRRKETALLSE</sequence>
<organism evidence="1 2">
    <name type="scientific">Pantoea vagans</name>
    <dbReference type="NCBI Taxonomy" id="470934"/>
    <lineage>
        <taxon>Bacteria</taxon>
        <taxon>Pseudomonadati</taxon>
        <taxon>Pseudomonadota</taxon>
        <taxon>Gammaproteobacteria</taxon>
        <taxon>Enterobacterales</taxon>
        <taxon>Erwiniaceae</taxon>
        <taxon>Pantoea</taxon>
    </lineage>
</organism>
<dbReference type="Proteomes" id="UP000241538">
    <property type="component" value="Chromosome"/>
</dbReference>
<dbReference type="EMBL" id="CP028349">
    <property type="protein sequence ID" value="AVV37730.1"/>
    <property type="molecule type" value="Genomic_DNA"/>
</dbReference>
<evidence type="ECO:0000313" key="1">
    <source>
        <dbReference type="EMBL" id="AVV37730.1"/>
    </source>
</evidence>
<accession>A0AAN1TVR9</accession>
<dbReference type="RefSeq" id="WP_033782978.1">
    <property type="nucleotide sequence ID" value="NZ_CP028349.1"/>
</dbReference>
<name>A0AAN1TVR9_9GAMM</name>